<evidence type="ECO:0000313" key="3">
    <source>
        <dbReference type="Proteomes" id="UP000664534"/>
    </source>
</evidence>
<feature type="compositionally biased region" description="Basic residues" evidence="1">
    <location>
        <begin position="131"/>
        <end position="146"/>
    </location>
</feature>
<evidence type="ECO:0000256" key="1">
    <source>
        <dbReference type="SAM" id="MobiDB-lite"/>
    </source>
</evidence>
<dbReference type="Proteomes" id="UP000664534">
    <property type="component" value="Unassembled WGS sequence"/>
</dbReference>
<feature type="compositionally biased region" description="Basic and acidic residues" evidence="1">
    <location>
        <begin position="355"/>
        <end position="365"/>
    </location>
</feature>
<accession>A0A8H3G2J5</accession>
<sequence length="455" mass="52143">MTSNGHRSSPVSAGLPLIHPYQDRRISRTCESLSQASTSTSLQLSNAHIVQPTPRRSKRRVNLLRELQSNNDSSESEWEPEAEKLRPTTASSSQQALRKSKHKSRMLRELEGFNKSPEPSSDCEQDNLRVNNRRSSKPVPPKIRRRSVMLRELEAHNQSPELDSEPEMETLRDLKDDWSDAPLTRSVRKELVSKVKGRPVTPRKDLNVGKLMLTEFSGMKKGTKTFYAEDSNLGASYRVQRKSRKERDFWGEEDDEEEDLKDEEEDLQDEEENLPKTLETNARNHRQPMATRQKALRQVETSLEKSQRNKEFAADMAWRTWDNQKEKPRQSRGASNDQERDFDSRPPKRIAGFRNTDRVSDDGDRIGPSTQASTSQPSANKKTTRMTFNPHKSDMGDPEDAFGSFHGSDEGSPIGGARPRDLITGRLLMPHEWQTSRRKRSDGSEDAPRKHSRHH</sequence>
<dbReference type="EMBL" id="CAJPDT010000071">
    <property type="protein sequence ID" value="CAF9933614.1"/>
    <property type="molecule type" value="Genomic_DNA"/>
</dbReference>
<feature type="compositionally biased region" description="Polar residues" evidence="1">
    <location>
        <begin position="368"/>
        <end position="387"/>
    </location>
</feature>
<feature type="compositionally biased region" description="Acidic residues" evidence="1">
    <location>
        <begin position="251"/>
        <end position="272"/>
    </location>
</feature>
<feature type="compositionally biased region" description="Polar residues" evidence="1">
    <location>
        <begin position="1"/>
        <end position="11"/>
    </location>
</feature>
<name>A0A8H3G2J5_9LECA</name>
<organism evidence="2 3">
    <name type="scientific">Imshaugia aleurites</name>
    <dbReference type="NCBI Taxonomy" id="172621"/>
    <lineage>
        <taxon>Eukaryota</taxon>
        <taxon>Fungi</taxon>
        <taxon>Dikarya</taxon>
        <taxon>Ascomycota</taxon>
        <taxon>Pezizomycotina</taxon>
        <taxon>Lecanoromycetes</taxon>
        <taxon>OSLEUM clade</taxon>
        <taxon>Lecanoromycetidae</taxon>
        <taxon>Lecanorales</taxon>
        <taxon>Lecanorineae</taxon>
        <taxon>Parmeliaceae</taxon>
        <taxon>Imshaugia</taxon>
    </lineage>
</organism>
<proteinExistence type="predicted"/>
<feature type="compositionally biased region" description="Basic and acidic residues" evidence="1">
    <location>
        <begin position="337"/>
        <end position="346"/>
    </location>
</feature>
<comment type="caution">
    <text evidence="2">The sequence shown here is derived from an EMBL/GenBank/DDBJ whole genome shotgun (WGS) entry which is preliminary data.</text>
</comment>
<dbReference type="OrthoDB" id="1678912at2759"/>
<gene>
    <name evidence="2" type="ORF">IMSHALPRED_009421</name>
</gene>
<dbReference type="AlphaFoldDB" id="A0A8H3G2J5"/>
<evidence type="ECO:0000313" key="2">
    <source>
        <dbReference type="EMBL" id="CAF9933614.1"/>
    </source>
</evidence>
<feature type="region of interest" description="Disordered" evidence="1">
    <location>
        <begin position="239"/>
        <end position="455"/>
    </location>
</feature>
<feature type="compositionally biased region" description="Basic and acidic residues" evidence="1">
    <location>
        <begin position="302"/>
        <end position="313"/>
    </location>
</feature>
<keyword evidence="3" id="KW-1185">Reference proteome</keyword>
<feature type="compositionally biased region" description="Polar residues" evidence="1">
    <location>
        <begin position="88"/>
        <end position="97"/>
    </location>
</feature>
<feature type="region of interest" description="Disordered" evidence="1">
    <location>
        <begin position="1"/>
        <end position="20"/>
    </location>
</feature>
<reference evidence="2" key="1">
    <citation type="submission" date="2021-03" db="EMBL/GenBank/DDBJ databases">
        <authorList>
            <person name="Tagirdzhanova G."/>
        </authorList>
    </citation>
    <scope>NUCLEOTIDE SEQUENCE</scope>
</reference>
<protein>
    <submittedName>
        <fullName evidence="2">Uncharacterized protein</fullName>
    </submittedName>
</protein>
<feature type="region of interest" description="Disordered" evidence="1">
    <location>
        <begin position="37"/>
        <end position="146"/>
    </location>
</feature>